<keyword evidence="3" id="KW-1185">Reference proteome</keyword>
<gene>
    <name evidence="2" type="ORF">SEPMUDRAFT_119683</name>
</gene>
<dbReference type="RefSeq" id="XP_016758070.1">
    <property type="nucleotide sequence ID" value="XM_016901534.1"/>
</dbReference>
<evidence type="ECO:0000313" key="3">
    <source>
        <dbReference type="Proteomes" id="UP000016931"/>
    </source>
</evidence>
<dbReference type="GeneID" id="27898671"/>
<evidence type="ECO:0000313" key="2">
    <source>
        <dbReference type="EMBL" id="EMF09949.1"/>
    </source>
</evidence>
<feature type="compositionally biased region" description="Gly residues" evidence="1">
    <location>
        <begin position="152"/>
        <end position="161"/>
    </location>
</feature>
<sequence>MAPRDGPRTLVPITITSTNVDQEWKIWWPLNISLQAIINTIEDLTHHHAPDHRLDWNGRDLFSDLSKQARDIGIQRPTTLTLHTRPTNLLHSDGKIYDILVSFSQDAREFAYRIPSSAFLVKDLVKPGGLIERSWDNENGNRNERKGNGTMLRGGGNGGGGLRLTFGEKEIWNSRWERGVQVRALGRRAIDFNIGSDRKMRIEGLRMWTLS</sequence>
<protein>
    <submittedName>
        <fullName evidence="2">Uncharacterized protein</fullName>
    </submittedName>
</protein>
<proteinExistence type="predicted"/>
<organism evidence="2 3">
    <name type="scientific">Sphaerulina musiva (strain SO2202)</name>
    <name type="common">Poplar stem canker fungus</name>
    <name type="synonym">Septoria musiva</name>
    <dbReference type="NCBI Taxonomy" id="692275"/>
    <lineage>
        <taxon>Eukaryota</taxon>
        <taxon>Fungi</taxon>
        <taxon>Dikarya</taxon>
        <taxon>Ascomycota</taxon>
        <taxon>Pezizomycotina</taxon>
        <taxon>Dothideomycetes</taxon>
        <taxon>Dothideomycetidae</taxon>
        <taxon>Mycosphaerellales</taxon>
        <taxon>Mycosphaerellaceae</taxon>
        <taxon>Sphaerulina</taxon>
    </lineage>
</organism>
<dbReference type="Proteomes" id="UP000016931">
    <property type="component" value="Unassembled WGS sequence"/>
</dbReference>
<dbReference type="HOGENOM" id="CLU_1305544_0_0_1"/>
<feature type="region of interest" description="Disordered" evidence="1">
    <location>
        <begin position="135"/>
        <end position="161"/>
    </location>
</feature>
<name>M3CZ65_SPHMS</name>
<feature type="compositionally biased region" description="Basic and acidic residues" evidence="1">
    <location>
        <begin position="135"/>
        <end position="147"/>
    </location>
</feature>
<reference evidence="2 3" key="1">
    <citation type="journal article" date="2012" name="PLoS Pathog.">
        <title>Diverse lifestyles and strategies of plant pathogenesis encoded in the genomes of eighteen Dothideomycetes fungi.</title>
        <authorList>
            <person name="Ohm R.A."/>
            <person name="Feau N."/>
            <person name="Henrissat B."/>
            <person name="Schoch C.L."/>
            <person name="Horwitz B.A."/>
            <person name="Barry K.W."/>
            <person name="Condon B.J."/>
            <person name="Copeland A.C."/>
            <person name="Dhillon B."/>
            <person name="Glaser F."/>
            <person name="Hesse C.N."/>
            <person name="Kosti I."/>
            <person name="LaButti K."/>
            <person name="Lindquist E.A."/>
            <person name="Lucas S."/>
            <person name="Salamov A.A."/>
            <person name="Bradshaw R.E."/>
            <person name="Ciuffetti L."/>
            <person name="Hamelin R.C."/>
            <person name="Kema G.H.J."/>
            <person name="Lawrence C."/>
            <person name="Scott J.A."/>
            <person name="Spatafora J.W."/>
            <person name="Turgeon B.G."/>
            <person name="de Wit P.J.G.M."/>
            <person name="Zhong S."/>
            <person name="Goodwin S.B."/>
            <person name="Grigoriev I.V."/>
        </authorList>
    </citation>
    <scope>NUCLEOTIDE SEQUENCE [LARGE SCALE GENOMIC DNA]</scope>
    <source>
        <strain evidence="2 3">SO2202</strain>
    </source>
</reference>
<dbReference type="EMBL" id="KB456268">
    <property type="protein sequence ID" value="EMF09949.1"/>
    <property type="molecule type" value="Genomic_DNA"/>
</dbReference>
<dbReference type="AlphaFoldDB" id="M3CZ65"/>
<accession>M3CZ65</accession>
<evidence type="ECO:0000256" key="1">
    <source>
        <dbReference type="SAM" id="MobiDB-lite"/>
    </source>
</evidence>